<evidence type="ECO:0000256" key="6">
    <source>
        <dbReference type="SAM" id="MobiDB-lite"/>
    </source>
</evidence>
<dbReference type="OrthoDB" id="2429551at2759"/>
<gene>
    <name evidence="8" type="ORF">BV898_15237</name>
</gene>
<reference evidence="9" key="1">
    <citation type="submission" date="2017-01" db="EMBL/GenBank/DDBJ databases">
        <title>Comparative genomics of anhydrobiosis in the tardigrade Hypsibius dujardini.</title>
        <authorList>
            <person name="Yoshida Y."/>
            <person name="Koutsovoulos G."/>
            <person name="Laetsch D."/>
            <person name="Stevens L."/>
            <person name="Kumar S."/>
            <person name="Horikawa D."/>
            <person name="Ishino K."/>
            <person name="Komine S."/>
            <person name="Tomita M."/>
            <person name="Blaxter M."/>
            <person name="Arakawa K."/>
        </authorList>
    </citation>
    <scope>NUCLEOTIDE SEQUENCE [LARGE SCALE GENOMIC DNA]</scope>
    <source>
        <strain evidence="9">Z151</strain>
    </source>
</reference>
<evidence type="ECO:0000256" key="1">
    <source>
        <dbReference type="ARBA" id="ARBA00004496"/>
    </source>
</evidence>
<feature type="domain" description="Cystatin" evidence="7">
    <location>
        <begin position="19"/>
        <end position="94"/>
    </location>
</feature>
<dbReference type="PANTHER" id="PTHR11414">
    <property type="entry name" value="CYSTATIN FAMILY MEMBER"/>
    <property type="match status" value="1"/>
</dbReference>
<dbReference type="InterPro" id="IPR046350">
    <property type="entry name" value="Cystatin_sf"/>
</dbReference>
<dbReference type="Gene3D" id="3.10.450.10">
    <property type="match status" value="1"/>
</dbReference>
<feature type="region of interest" description="Disordered" evidence="6">
    <location>
        <begin position="90"/>
        <end position="114"/>
    </location>
</feature>
<organism evidence="8 9">
    <name type="scientific">Hypsibius exemplaris</name>
    <name type="common">Freshwater tardigrade</name>
    <dbReference type="NCBI Taxonomy" id="2072580"/>
    <lineage>
        <taxon>Eukaryota</taxon>
        <taxon>Metazoa</taxon>
        <taxon>Ecdysozoa</taxon>
        <taxon>Tardigrada</taxon>
        <taxon>Eutardigrada</taxon>
        <taxon>Parachela</taxon>
        <taxon>Hypsibioidea</taxon>
        <taxon>Hypsibiidae</taxon>
        <taxon>Hypsibius</taxon>
    </lineage>
</organism>
<sequence length="114" mass="11993">MSDNLQEAEGAGHAGRLVGGNSHAKEANSDAQAIADAVRGDVEKHLGGGVKEFVVEQFKTQVVAGINYSLKVRIDLGKYIHIKVFKGLGGKEPQLSGIEKNKSSGDEIGHISAL</sequence>
<dbReference type="Pfam" id="PF00031">
    <property type="entry name" value="Cystatin"/>
    <property type="match status" value="1"/>
</dbReference>
<protein>
    <recommendedName>
        <fullName evidence="7">Cystatin domain-containing protein</fullName>
    </recommendedName>
</protein>
<feature type="compositionally biased region" description="Basic and acidic residues" evidence="6">
    <location>
        <begin position="99"/>
        <end position="114"/>
    </location>
</feature>
<dbReference type="GO" id="GO:0004869">
    <property type="term" value="F:cysteine-type endopeptidase inhibitor activity"/>
    <property type="evidence" value="ECO:0007669"/>
    <property type="project" value="UniProtKB-KW"/>
</dbReference>
<keyword evidence="5" id="KW-0789">Thiol protease inhibitor</keyword>
<dbReference type="SUPFAM" id="SSF54403">
    <property type="entry name" value="Cystatin/monellin"/>
    <property type="match status" value="1"/>
</dbReference>
<dbReference type="InterPro" id="IPR001713">
    <property type="entry name" value="Prot_inh_stefin"/>
</dbReference>
<dbReference type="EMBL" id="MTYJ01000201">
    <property type="protein sequence ID" value="OWA50730.1"/>
    <property type="molecule type" value="Genomic_DNA"/>
</dbReference>
<evidence type="ECO:0000259" key="7">
    <source>
        <dbReference type="Pfam" id="PF00031"/>
    </source>
</evidence>
<evidence type="ECO:0000313" key="8">
    <source>
        <dbReference type="EMBL" id="OWA50730.1"/>
    </source>
</evidence>
<evidence type="ECO:0000256" key="4">
    <source>
        <dbReference type="ARBA" id="ARBA00022690"/>
    </source>
</evidence>
<evidence type="ECO:0000256" key="2">
    <source>
        <dbReference type="ARBA" id="ARBA00009403"/>
    </source>
</evidence>
<dbReference type="PRINTS" id="PR00295">
    <property type="entry name" value="STEFINA"/>
</dbReference>
<accession>A0A9X6NA92</accession>
<keyword evidence="4" id="KW-0646">Protease inhibitor</keyword>
<dbReference type="InterPro" id="IPR018073">
    <property type="entry name" value="Prot_inh_cystat_CS"/>
</dbReference>
<comment type="similarity">
    <text evidence="2">Belongs to the cystatin family.</text>
</comment>
<comment type="subcellular location">
    <subcellularLocation>
        <location evidence="1">Cytoplasm</location>
    </subcellularLocation>
</comment>
<dbReference type="AlphaFoldDB" id="A0A9X6NA92"/>
<name>A0A9X6NA92_HYPEX</name>
<comment type="caution">
    <text evidence="8">The sequence shown here is derived from an EMBL/GenBank/DDBJ whole genome shotgun (WGS) entry which is preliminary data.</text>
</comment>
<proteinExistence type="inferred from homology"/>
<evidence type="ECO:0000256" key="5">
    <source>
        <dbReference type="ARBA" id="ARBA00022704"/>
    </source>
</evidence>
<dbReference type="Proteomes" id="UP000192578">
    <property type="component" value="Unassembled WGS sequence"/>
</dbReference>
<dbReference type="InterPro" id="IPR000010">
    <property type="entry name" value="Cystatin_dom"/>
</dbReference>
<dbReference type="FunFam" id="3.10.450.10:FF:000001">
    <property type="entry name" value="Cystatin-A"/>
    <property type="match status" value="1"/>
</dbReference>
<evidence type="ECO:0000256" key="3">
    <source>
        <dbReference type="ARBA" id="ARBA00022490"/>
    </source>
</evidence>
<evidence type="ECO:0000313" key="9">
    <source>
        <dbReference type="Proteomes" id="UP000192578"/>
    </source>
</evidence>
<keyword evidence="3" id="KW-0963">Cytoplasm</keyword>
<dbReference type="GO" id="GO:0005829">
    <property type="term" value="C:cytosol"/>
    <property type="evidence" value="ECO:0007669"/>
    <property type="project" value="TreeGrafter"/>
</dbReference>
<dbReference type="PANTHER" id="PTHR11414:SF21">
    <property type="entry name" value="CYSTATIN 14A, TANDEM DUPLICATE 1-RELATED"/>
    <property type="match status" value="1"/>
</dbReference>
<dbReference type="PROSITE" id="PS00287">
    <property type="entry name" value="CYSTATIN"/>
    <property type="match status" value="1"/>
</dbReference>
<keyword evidence="9" id="KW-1185">Reference proteome</keyword>
<feature type="region of interest" description="Disordered" evidence="6">
    <location>
        <begin position="1"/>
        <end position="32"/>
    </location>
</feature>
<dbReference type="CDD" id="cd00042">
    <property type="entry name" value="CY"/>
    <property type="match status" value="1"/>
</dbReference>